<dbReference type="GO" id="GO:0015807">
    <property type="term" value="P:L-amino acid transport"/>
    <property type="evidence" value="ECO:0007669"/>
    <property type="project" value="TreeGrafter"/>
</dbReference>
<keyword evidence="2" id="KW-0813">Transport</keyword>
<dbReference type="Gene3D" id="3.40.50.300">
    <property type="entry name" value="P-loop containing nucleotide triphosphate hydrolases"/>
    <property type="match status" value="1"/>
</dbReference>
<reference evidence="7 8" key="1">
    <citation type="journal article" date="2014" name="Int. J. Syst. Evol. Microbiol.">
        <title>Complete genome sequence of Corynebacterium casei LMG S-19264T (=DSM 44701T), isolated from a smear-ripened cheese.</title>
        <authorList>
            <consortium name="US DOE Joint Genome Institute (JGI-PGF)"/>
            <person name="Walter F."/>
            <person name="Albersmeier A."/>
            <person name="Kalinowski J."/>
            <person name="Ruckert C."/>
        </authorList>
    </citation>
    <scope>NUCLEOTIDE SEQUENCE [LARGE SCALE GENOMIC DNA]</scope>
    <source>
        <strain evidence="7 8">CGMCC 1.12976</strain>
    </source>
</reference>
<dbReference type="InterPro" id="IPR027417">
    <property type="entry name" value="P-loop_NTPase"/>
</dbReference>
<dbReference type="GO" id="GO:0015658">
    <property type="term" value="F:branched-chain amino acid transmembrane transporter activity"/>
    <property type="evidence" value="ECO:0007669"/>
    <property type="project" value="TreeGrafter"/>
</dbReference>
<protein>
    <submittedName>
        <fullName evidence="7">High-affinity branched-chain amino acid transport ATP-binding protein</fullName>
    </submittedName>
</protein>
<dbReference type="GO" id="GO:0016887">
    <property type="term" value="F:ATP hydrolysis activity"/>
    <property type="evidence" value="ECO:0007669"/>
    <property type="project" value="InterPro"/>
</dbReference>
<evidence type="ECO:0000313" key="7">
    <source>
        <dbReference type="EMBL" id="GGF35151.1"/>
    </source>
</evidence>
<dbReference type="SMART" id="SM00382">
    <property type="entry name" value="AAA"/>
    <property type="match status" value="1"/>
</dbReference>
<proteinExistence type="inferred from homology"/>
<evidence type="ECO:0000256" key="2">
    <source>
        <dbReference type="ARBA" id="ARBA00022448"/>
    </source>
</evidence>
<evidence type="ECO:0000256" key="3">
    <source>
        <dbReference type="ARBA" id="ARBA00022741"/>
    </source>
</evidence>
<dbReference type="InterPro" id="IPR003439">
    <property type="entry name" value="ABC_transporter-like_ATP-bd"/>
</dbReference>
<gene>
    <name evidence="7" type="ORF">GCM10011399_30220</name>
</gene>
<evidence type="ECO:0000313" key="8">
    <source>
        <dbReference type="Proteomes" id="UP000598775"/>
    </source>
</evidence>
<sequence>MSLVAKELTSGYGKIAALHEISIELVPGTVLAVVGANGAGKSTLAKTLAGSLRLQSGDLELDGKSITRLEANARARHGITLVPEGRRLFGSLTVAENIALGSTAAGSGKAKGRELVATMMESFPAIKELTHRRAGLLSGGEQQMVAMMRAAAANPRYLILDEPSLGLSPLLVDEVLRLVGLIATQTGAAILLIEQFVDRALRVADNAIVLQRGRVVARGTGAELRASESVQEAYLGG</sequence>
<dbReference type="GO" id="GO:0005524">
    <property type="term" value="F:ATP binding"/>
    <property type="evidence" value="ECO:0007669"/>
    <property type="project" value="UniProtKB-KW"/>
</dbReference>
<evidence type="ECO:0000256" key="5">
    <source>
        <dbReference type="ARBA" id="ARBA00022970"/>
    </source>
</evidence>
<organism evidence="7 8">
    <name type="scientific">Subtercola lobariae</name>
    <dbReference type="NCBI Taxonomy" id="1588641"/>
    <lineage>
        <taxon>Bacteria</taxon>
        <taxon>Bacillati</taxon>
        <taxon>Actinomycetota</taxon>
        <taxon>Actinomycetes</taxon>
        <taxon>Micrococcales</taxon>
        <taxon>Microbacteriaceae</taxon>
        <taxon>Subtercola</taxon>
    </lineage>
</organism>
<keyword evidence="3" id="KW-0547">Nucleotide-binding</keyword>
<dbReference type="PANTHER" id="PTHR43820:SF4">
    <property type="entry name" value="HIGH-AFFINITY BRANCHED-CHAIN AMINO ACID TRANSPORT ATP-BINDING PROTEIN LIVF"/>
    <property type="match status" value="1"/>
</dbReference>
<comment type="similarity">
    <text evidence="1">Belongs to the ABC transporter superfamily.</text>
</comment>
<dbReference type="EMBL" id="BMGP01000006">
    <property type="protein sequence ID" value="GGF35151.1"/>
    <property type="molecule type" value="Genomic_DNA"/>
</dbReference>
<dbReference type="AlphaFoldDB" id="A0A917BDV5"/>
<keyword evidence="8" id="KW-1185">Reference proteome</keyword>
<keyword evidence="5" id="KW-0029">Amino-acid transport</keyword>
<evidence type="ECO:0000256" key="4">
    <source>
        <dbReference type="ARBA" id="ARBA00022840"/>
    </source>
</evidence>
<dbReference type="PANTHER" id="PTHR43820">
    <property type="entry name" value="HIGH-AFFINITY BRANCHED-CHAIN AMINO ACID TRANSPORT ATP-BINDING PROTEIN LIVF"/>
    <property type="match status" value="1"/>
</dbReference>
<dbReference type="Pfam" id="PF00005">
    <property type="entry name" value="ABC_tran"/>
    <property type="match status" value="1"/>
</dbReference>
<dbReference type="RefSeq" id="WP_188679714.1">
    <property type="nucleotide sequence ID" value="NZ_BMGP01000006.1"/>
</dbReference>
<evidence type="ECO:0000259" key="6">
    <source>
        <dbReference type="PROSITE" id="PS50893"/>
    </source>
</evidence>
<keyword evidence="4 7" id="KW-0067">ATP-binding</keyword>
<dbReference type="PROSITE" id="PS50893">
    <property type="entry name" value="ABC_TRANSPORTER_2"/>
    <property type="match status" value="1"/>
</dbReference>
<feature type="domain" description="ABC transporter" evidence="6">
    <location>
        <begin position="3"/>
        <end position="237"/>
    </location>
</feature>
<accession>A0A917BDV5</accession>
<comment type="caution">
    <text evidence="7">The sequence shown here is derived from an EMBL/GenBank/DDBJ whole genome shotgun (WGS) entry which is preliminary data.</text>
</comment>
<name>A0A917BDV5_9MICO</name>
<dbReference type="InterPro" id="IPR052156">
    <property type="entry name" value="BCAA_Transport_ATP-bd_LivF"/>
</dbReference>
<evidence type="ECO:0000256" key="1">
    <source>
        <dbReference type="ARBA" id="ARBA00005417"/>
    </source>
</evidence>
<dbReference type="InterPro" id="IPR003593">
    <property type="entry name" value="AAA+_ATPase"/>
</dbReference>
<dbReference type="Proteomes" id="UP000598775">
    <property type="component" value="Unassembled WGS sequence"/>
</dbReference>
<dbReference type="SUPFAM" id="SSF52540">
    <property type="entry name" value="P-loop containing nucleoside triphosphate hydrolases"/>
    <property type="match status" value="1"/>
</dbReference>